<reference evidence="1" key="1">
    <citation type="submission" date="2016-10" db="EMBL/GenBank/DDBJ databases">
        <authorList>
            <person name="See-Too W.S."/>
        </authorList>
    </citation>
    <scope>NUCLEOTIDE SEQUENCE</scope>
    <source>
        <strain evidence="1">DSM 14505</strain>
    </source>
</reference>
<organism evidence="1 2">
    <name type="scientific">Planococcus antarcticus DSM 14505</name>
    <dbReference type="NCBI Taxonomy" id="1185653"/>
    <lineage>
        <taxon>Bacteria</taxon>
        <taxon>Bacillati</taxon>
        <taxon>Bacillota</taxon>
        <taxon>Bacilli</taxon>
        <taxon>Bacillales</taxon>
        <taxon>Caryophanaceae</taxon>
        <taxon>Planococcus</taxon>
    </lineage>
</organism>
<proteinExistence type="predicted"/>
<evidence type="ECO:0000313" key="1">
    <source>
        <dbReference type="EMBL" id="ANU09182.1"/>
    </source>
</evidence>
<dbReference type="Proteomes" id="UP000092661">
    <property type="component" value="Chromosome"/>
</dbReference>
<accession>A0ABM6D1S0</accession>
<name>A0ABM6D1S0_9BACL</name>
<evidence type="ECO:0000313" key="2">
    <source>
        <dbReference type="Proteomes" id="UP000092661"/>
    </source>
</evidence>
<gene>
    <name evidence="1" type="ORF">BBH88_01950</name>
</gene>
<protein>
    <submittedName>
        <fullName evidence="1">Uncharacterized protein</fullName>
    </submittedName>
</protein>
<keyword evidence="2" id="KW-1185">Reference proteome</keyword>
<dbReference type="EMBL" id="CP016534">
    <property type="protein sequence ID" value="ANU09182.1"/>
    <property type="molecule type" value="Genomic_DNA"/>
</dbReference>
<sequence>MYPTRKKSLQADAFRGARLQPLPSLRSVQGLQLALIPQESPPSALPSRNHGDKSLVAVFIISTQLDLLENYSINYFTIDLTYLRYGANQWRLPRESETAETLQERSDEAAWRSPAGKRSWFVEYQHN</sequence>